<proteinExistence type="predicted"/>
<dbReference type="InterPro" id="IPR016039">
    <property type="entry name" value="Thiolase-like"/>
</dbReference>
<feature type="domain" description="Ketosynthase family 3 (KS3)" evidence="3">
    <location>
        <begin position="1"/>
        <end position="126"/>
    </location>
</feature>
<dbReference type="Gene3D" id="3.40.47.10">
    <property type="match status" value="1"/>
</dbReference>
<dbReference type="GO" id="GO:0044550">
    <property type="term" value="P:secondary metabolite biosynthetic process"/>
    <property type="evidence" value="ECO:0007669"/>
    <property type="project" value="TreeGrafter"/>
</dbReference>
<dbReference type="InterPro" id="IPR020841">
    <property type="entry name" value="PKS_Beta-ketoAc_synthase_dom"/>
</dbReference>
<protein>
    <recommendedName>
        <fullName evidence="3">Ketosynthase family 3 (KS3) domain-containing protein</fullName>
    </recommendedName>
</protein>
<dbReference type="AlphaFoldDB" id="A0AAN7V1B7"/>
<dbReference type="GO" id="GO:0006633">
    <property type="term" value="P:fatty acid biosynthetic process"/>
    <property type="evidence" value="ECO:0007669"/>
    <property type="project" value="TreeGrafter"/>
</dbReference>
<dbReference type="EMBL" id="JAWHQM010000114">
    <property type="protein sequence ID" value="KAK5637406.1"/>
    <property type="molecule type" value="Genomic_DNA"/>
</dbReference>
<dbReference type="PROSITE" id="PS52004">
    <property type="entry name" value="KS3_2"/>
    <property type="match status" value="1"/>
</dbReference>
<organism evidence="4 5">
    <name type="scientific">Xylaria bambusicola</name>
    <dbReference type="NCBI Taxonomy" id="326684"/>
    <lineage>
        <taxon>Eukaryota</taxon>
        <taxon>Fungi</taxon>
        <taxon>Dikarya</taxon>
        <taxon>Ascomycota</taxon>
        <taxon>Pezizomycotina</taxon>
        <taxon>Sordariomycetes</taxon>
        <taxon>Xylariomycetidae</taxon>
        <taxon>Xylariales</taxon>
        <taxon>Xylariaceae</taxon>
        <taxon>Xylaria</taxon>
    </lineage>
</organism>
<evidence type="ECO:0000313" key="5">
    <source>
        <dbReference type="Proteomes" id="UP001305414"/>
    </source>
</evidence>
<reference evidence="4 5" key="1">
    <citation type="submission" date="2023-10" db="EMBL/GenBank/DDBJ databases">
        <title>Draft genome sequence of Xylaria bambusicola isolate GMP-LS, the root and basal stem rot pathogen of sugarcane in Indonesia.</title>
        <authorList>
            <person name="Selvaraj P."/>
            <person name="Muralishankar V."/>
            <person name="Muruganantham S."/>
            <person name="Sp S."/>
            <person name="Haryani S."/>
            <person name="Lau K.J.X."/>
            <person name="Naqvi N.I."/>
        </authorList>
    </citation>
    <scope>NUCLEOTIDE SEQUENCE [LARGE SCALE GENOMIC DNA]</scope>
    <source>
        <strain evidence="4">GMP-LS</strain>
    </source>
</reference>
<name>A0AAN7V1B7_9PEZI</name>
<dbReference type="SUPFAM" id="SSF53901">
    <property type="entry name" value="Thiolase-like"/>
    <property type="match status" value="1"/>
</dbReference>
<dbReference type="Pfam" id="PF00109">
    <property type="entry name" value="ketoacyl-synt"/>
    <property type="match status" value="1"/>
</dbReference>
<evidence type="ECO:0000256" key="1">
    <source>
        <dbReference type="ARBA" id="ARBA00022450"/>
    </source>
</evidence>
<evidence type="ECO:0000256" key="2">
    <source>
        <dbReference type="ARBA" id="ARBA00022553"/>
    </source>
</evidence>
<dbReference type="SMART" id="SM00825">
    <property type="entry name" value="PKS_KS"/>
    <property type="match status" value="1"/>
</dbReference>
<evidence type="ECO:0000259" key="3">
    <source>
        <dbReference type="PROSITE" id="PS52004"/>
    </source>
</evidence>
<gene>
    <name evidence="4" type="ORF">RRF57_013118</name>
</gene>
<dbReference type="GO" id="GO:0004312">
    <property type="term" value="F:fatty acid synthase activity"/>
    <property type="evidence" value="ECO:0007669"/>
    <property type="project" value="TreeGrafter"/>
</dbReference>
<dbReference type="Proteomes" id="UP001305414">
    <property type="component" value="Unassembled WGS sequence"/>
</dbReference>
<keyword evidence="5" id="KW-1185">Reference proteome</keyword>
<keyword evidence="2" id="KW-0597">Phosphoprotein</keyword>
<evidence type="ECO:0000313" key="4">
    <source>
        <dbReference type="EMBL" id="KAK5637406.1"/>
    </source>
</evidence>
<keyword evidence="1" id="KW-0596">Phosphopantetheine</keyword>
<sequence>MACRLPGGISSPSDLWDFLHKKKSAQCTVPADRYNIEGFYHKDGSRAGVMNVDGGYFLKEDVRQFDNSFFGINNLEASYMDPQQRKLLEVVFECFEDAGVCRPLSIFVWVLSLEQIRMQFKWCILA</sequence>
<comment type="caution">
    <text evidence="4">The sequence shown here is derived from an EMBL/GenBank/DDBJ whole genome shotgun (WGS) entry which is preliminary data.</text>
</comment>
<dbReference type="InterPro" id="IPR014030">
    <property type="entry name" value="Ketoacyl_synth_N"/>
</dbReference>
<accession>A0AAN7V1B7</accession>
<dbReference type="InterPro" id="IPR050091">
    <property type="entry name" value="PKS_NRPS_Biosynth_Enz"/>
</dbReference>
<dbReference type="PANTHER" id="PTHR43775">
    <property type="entry name" value="FATTY ACID SYNTHASE"/>
    <property type="match status" value="1"/>
</dbReference>
<dbReference type="PANTHER" id="PTHR43775:SF50">
    <property type="entry name" value="HIGHLY REDUCING POLYKETIDE SYNTHASE SRDA"/>
    <property type="match status" value="1"/>
</dbReference>